<accession>A0A0Q0T0I7</accession>
<feature type="domain" description="Peptidase M16 C-terminal" evidence="3">
    <location>
        <begin position="224"/>
        <end position="400"/>
    </location>
</feature>
<organism evidence="4 5">
    <name type="scientific">Pseudomonas endophytica</name>
    <dbReference type="NCBI Taxonomy" id="1563157"/>
    <lineage>
        <taxon>Bacteria</taxon>
        <taxon>Pseudomonadati</taxon>
        <taxon>Pseudomonadota</taxon>
        <taxon>Gammaproteobacteria</taxon>
        <taxon>Pseudomonadales</taxon>
        <taxon>Pseudomonadaceae</taxon>
        <taxon>Pseudomonas</taxon>
    </lineage>
</organism>
<dbReference type="InterPro" id="IPR011249">
    <property type="entry name" value="Metalloenz_LuxS/M16"/>
</dbReference>
<dbReference type="InterPro" id="IPR011765">
    <property type="entry name" value="Pept_M16_N"/>
</dbReference>
<feature type="signal peptide" evidence="1">
    <location>
        <begin position="1"/>
        <end position="33"/>
    </location>
</feature>
<dbReference type="OrthoDB" id="7015349at2"/>
<evidence type="ECO:0008006" key="6">
    <source>
        <dbReference type="Google" id="ProtNLM"/>
    </source>
</evidence>
<reference evidence="4 5" key="1">
    <citation type="submission" date="2015-10" db="EMBL/GenBank/DDBJ databases">
        <title>Pseudomonas helleri sp. nov. and Pseudomonas weihenstephanensis sp. nov., isolated from raw cows milk.</title>
        <authorList>
            <person name="Von Neubeck M."/>
            <person name="Huptas C."/>
            <person name="Wenning M."/>
            <person name="Scherer S."/>
        </authorList>
    </citation>
    <scope>NUCLEOTIDE SEQUENCE [LARGE SCALE GENOMIC DNA]</scope>
    <source>
        <strain evidence="4 5">BSTT44</strain>
    </source>
</reference>
<evidence type="ECO:0000256" key="1">
    <source>
        <dbReference type="SAM" id="SignalP"/>
    </source>
</evidence>
<dbReference type="Pfam" id="PF05193">
    <property type="entry name" value="Peptidase_M16_C"/>
    <property type="match status" value="1"/>
</dbReference>
<keyword evidence="1" id="KW-0732">Signal</keyword>
<dbReference type="GO" id="GO:0046872">
    <property type="term" value="F:metal ion binding"/>
    <property type="evidence" value="ECO:0007669"/>
    <property type="project" value="InterPro"/>
</dbReference>
<feature type="domain" description="Peptidase M16 N-terminal" evidence="2">
    <location>
        <begin position="75"/>
        <end position="213"/>
    </location>
</feature>
<comment type="caution">
    <text evidence="4">The sequence shown here is derived from an EMBL/GenBank/DDBJ whole genome shotgun (WGS) entry which is preliminary data.</text>
</comment>
<dbReference type="RefSeq" id="WP_055103866.1">
    <property type="nucleotide sequence ID" value="NZ_LLWH01000189.1"/>
</dbReference>
<dbReference type="AlphaFoldDB" id="A0A0Q0T0I7"/>
<dbReference type="PANTHER" id="PTHR11851">
    <property type="entry name" value="METALLOPROTEASE"/>
    <property type="match status" value="1"/>
</dbReference>
<dbReference type="SUPFAM" id="SSF63411">
    <property type="entry name" value="LuxS/MPP-like metallohydrolase"/>
    <property type="match status" value="2"/>
</dbReference>
<evidence type="ECO:0000313" key="5">
    <source>
        <dbReference type="Proteomes" id="UP000050342"/>
    </source>
</evidence>
<keyword evidence="5" id="KW-1185">Reference proteome</keyword>
<proteinExistence type="predicted"/>
<dbReference type="PANTHER" id="PTHR11851:SF224">
    <property type="entry name" value="PROCESSING PROTEASE"/>
    <property type="match status" value="1"/>
</dbReference>
<evidence type="ECO:0000313" key="4">
    <source>
        <dbReference type="EMBL" id="KQB52624.1"/>
    </source>
</evidence>
<name>A0A0Q0T0I7_9PSED</name>
<gene>
    <name evidence="4" type="ORF">AQS70_13480</name>
</gene>
<dbReference type="Pfam" id="PF00675">
    <property type="entry name" value="Peptidase_M16"/>
    <property type="match status" value="1"/>
</dbReference>
<dbReference type="STRING" id="1563157.AQS70_13480"/>
<dbReference type="Proteomes" id="UP000050342">
    <property type="component" value="Unassembled WGS sequence"/>
</dbReference>
<dbReference type="EMBL" id="LLWH01000189">
    <property type="protein sequence ID" value="KQB52624.1"/>
    <property type="molecule type" value="Genomic_DNA"/>
</dbReference>
<dbReference type="InterPro" id="IPR007863">
    <property type="entry name" value="Peptidase_M16_C"/>
</dbReference>
<feature type="chain" id="PRO_5006184098" description="Peptidase M16" evidence="1">
    <location>
        <begin position="34"/>
        <end position="477"/>
    </location>
</feature>
<dbReference type="InterPro" id="IPR050361">
    <property type="entry name" value="MPP/UQCRC_Complex"/>
</dbReference>
<protein>
    <recommendedName>
        <fullName evidence="6">Peptidase M16</fullName>
    </recommendedName>
</protein>
<dbReference type="Gene3D" id="3.30.830.10">
    <property type="entry name" value="Metalloenzyme, LuxS/M16 peptidase-like"/>
    <property type="match status" value="2"/>
</dbReference>
<sequence>MTDQLNTTPRYLLPLMFISTLLLSLCMSGPTQAAEATPSGLQTLQTIDDSQVAARALNIRAWSTHEGTSVLFIETRELPIVDLSLRFSAGSSRDQELPGLANMTLKLLNQGVNGMDAKAIAETFDHLGAQLTLSLDKDEARLNLRTLSDSETRKSAVEMFTRLVTQPAFTTTSVDRARTSALNTLKLVQQNPAAATQHALYKQLYGSHPYASPSEGNAQSLTLIDAEKIRGFYQQAYTAANALLVIVGDISGEEATRLSIAISQALPQSSALAPVGLAIDRTRTASHNHSDAATSQSFIMLAQPGLPANHPDYVALQVGSLIFGGSSSSRLINELRHKRGLTYSAAAFMPLWQAGGPWTISLQTAPDQQEAAITLVKELFAEWLRDGPTNEELVAVKKRLAGNLPLASASNAQMVQQLLIMGAHGLPRNFDALVTKAQQLTQQDITAAMRAHFRADQWQISSLGPTVEQRPLPPITP</sequence>
<evidence type="ECO:0000259" key="3">
    <source>
        <dbReference type="Pfam" id="PF05193"/>
    </source>
</evidence>
<evidence type="ECO:0000259" key="2">
    <source>
        <dbReference type="Pfam" id="PF00675"/>
    </source>
</evidence>